<dbReference type="InterPro" id="IPR041049">
    <property type="entry name" value="DUF5615"/>
</dbReference>
<evidence type="ECO:0000313" key="3">
    <source>
        <dbReference type="Proteomes" id="UP000242972"/>
    </source>
</evidence>
<dbReference type="Proteomes" id="UP000242972">
    <property type="component" value="Unassembled WGS sequence"/>
</dbReference>
<feature type="domain" description="DUF5615" evidence="1">
    <location>
        <begin position="1"/>
        <end position="51"/>
    </location>
</feature>
<gene>
    <name evidence="2" type="ORF">C7B46_00960</name>
</gene>
<accession>A0A2T2XLB7</accession>
<evidence type="ECO:0000259" key="1">
    <source>
        <dbReference type="Pfam" id="PF18480"/>
    </source>
</evidence>
<dbReference type="EMBL" id="PXYW01000002">
    <property type="protein sequence ID" value="PSR35271.1"/>
    <property type="molecule type" value="Genomic_DNA"/>
</dbReference>
<name>A0A2T2XLB7_9FIRM</name>
<dbReference type="AlphaFoldDB" id="A0A2T2XLB7"/>
<sequence>MKFLLDFNLSLPAVAEALRNQGHEVITAWDVNPTPHTDRDIFEAAALLTATLVIVSYRGVANDLDLPPQGLVVIRPFVGQTLKNVIARLTERFRPVPPDLPRLPFHQTGTTVKGIDWIR</sequence>
<reference evidence="2 3" key="1">
    <citation type="journal article" date="2014" name="BMC Genomics">
        <title>Comparison of environmental and isolate Sulfobacillus genomes reveals diverse carbon, sulfur, nitrogen, and hydrogen metabolisms.</title>
        <authorList>
            <person name="Justice N.B."/>
            <person name="Norman A."/>
            <person name="Brown C.T."/>
            <person name="Singh A."/>
            <person name="Thomas B.C."/>
            <person name="Banfield J.F."/>
        </authorList>
    </citation>
    <scope>NUCLEOTIDE SEQUENCE [LARGE SCALE GENOMIC DNA]</scope>
    <source>
        <strain evidence="2">AMDSBA4</strain>
    </source>
</reference>
<proteinExistence type="predicted"/>
<protein>
    <recommendedName>
        <fullName evidence="1">DUF5615 domain-containing protein</fullName>
    </recommendedName>
</protein>
<comment type="caution">
    <text evidence="2">The sequence shown here is derived from an EMBL/GenBank/DDBJ whole genome shotgun (WGS) entry which is preliminary data.</text>
</comment>
<dbReference type="Pfam" id="PF18480">
    <property type="entry name" value="DUF5615"/>
    <property type="match status" value="1"/>
</dbReference>
<evidence type="ECO:0000313" key="2">
    <source>
        <dbReference type="EMBL" id="PSR35271.1"/>
    </source>
</evidence>
<organism evidence="2 3">
    <name type="scientific">Sulfobacillus benefaciens</name>
    <dbReference type="NCBI Taxonomy" id="453960"/>
    <lineage>
        <taxon>Bacteria</taxon>
        <taxon>Bacillati</taxon>
        <taxon>Bacillota</taxon>
        <taxon>Clostridia</taxon>
        <taxon>Eubacteriales</taxon>
        <taxon>Clostridiales Family XVII. Incertae Sedis</taxon>
        <taxon>Sulfobacillus</taxon>
    </lineage>
</organism>